<gene>
    <name evidence="1" type="ordered locus">Intca_3589</name>
</gene>
<dbReference type="EMBL" id="CP002343">
    <property type="protein sequence ID" value="ADU50062.1"/>
    <property type="molecule type" value="Genomic_DNA"/>
</dbReference>
<accession>E6S6P5</accession>
<dbReference type="KEGG" id="ica:Intca_3589"/>
<dbReference type="Proteomes" id="UP000008914">
    <property type="component" value="Chromosome"/>
</dbReference>
<sequence length="254" mass="27697">MSSLDPDTRRGSSRGVIVTAAGPTMRSVLHDQALPTFHRFAARWGYDVRPEDLGRDGSGADDPAQGAKFTKLAILRAALTDYPLALWLDADVLVVRFDEDVADHLHPDHFQALGLEQVPFEHRVNPNTGVWVMRSCPEAFHFLAAVEEAGPQPGPWADQGAVLAALGWRRGDEEYHWAGPGAGSPFLEHTSWLPPGWNQPHVDGRDEASCYNSPAESYATRPTVPRPHAVHFMGLTPEARASEMARLAAAALGE</sequence>
<dbReference type="InterPro" id="IPR029044">
    <property type="entry name" value="Nucleotide-diphossugar_trans"/>
</dbReference>
<protein>
    <recommendedName>
        <fullName evidence="3">Nucleotide-diphospho-sugar transferase domain-containing protein</fullName>
    </recommendedName>
</protein>
<dbReference type="AlphaFoldDB" id="E6S6P5"/>
<name>E6S6P5_INTC7</name>
<dbReference type="Gene3D" id="3.90.550.10">
    <property type="entry name" value="Spore Coat Polysaccharide Biosynthesis Protein SpsA, Chain A"/>
    <property type="match status" value="1"/>
</dbReference>
<organism evidence="1 2">
    <name type="scientific">Intrasporangium calvum (strain ATCC 23552 / DSM 43043 / JCM 3097 / NBRC 12989 / NCIMB 10167 / NRRL B-3866 / 7 KIP)</name>
    <dbReference type="NCBI Taxonomy" id="710696"/>
    <lineage>
        <taxon>Bacteria</taxon>
        <taxon>Bacillati</taxon>
        <taxon>Actinomycetota</taxon>
        <taxon>Actinomycetes</taxon>
        <taxon>Micrococcales</taxon>
        <taxon>Intrasporangiaceae</taxon>
        <taxon>Intrasporangium</taxon>
    </lineage>
</organism>
<keyword evidence="2" id="KW-1185">Reference proteome</keyword>
<proteinExistence type="predicted"/>
<evidence type="ECO:0008006" key="3">
    <source>
        <dbReference type="Google" id="ProtNLM"/>
    </source>
</evidence>
<reference evidence="1 2" key="1">
    <citation type="journal article" date="2010" name="Stand. Genomic Sci.">
        <title>Complete genome sequence of Intrasporangium calvum type strain (7 KIP).</title>
        <authorList>
            <person name="Del Rio T.G."/>
            <person name="Chertkov O."/>
            <person name="Yasawong M."/>
            <person name="Lucas S."/>
            <person name="Deshpande S."/>
            <person name="Cheng J.F."/>
            <person name="Detter C."/>
            <person name="Tapia R."/>
            <person name="Han C."/>
            <person name="Goodwin L."/>
            <person name="Pitluck S."/>
            <person name="Liolios K."/>
            <person name="Ivanova N."/>
            <person name="Mavromatis K."/>
            <person name="Pati A."/>
            <person name="Chen A."/>
            <person name="Palaniappan K."/>
            <person name="Land M."/>
            <person name="Hauser L."/>
            <person name="Chang Y.J."/>
            <person name="Jeffries C.D."/>
            <person name="Rohde M."/>
            <person name="Pukall R."/>
            <person name="Sikorski J."/>
            <person name="Goker M."/>
            <person name="Woyke T."/>
            <person name="Bristow J."/>
            <person name="Eisen J.A."/>
            <person name="Markowitz V."/>
            <person name="Hugenholtz P."/>
            <person name="Kyrpides N.C."/>
            <person name="Klenk H.P."/>
            <person name="Lapidus A."/>
        </authorList>
    </citation>
    <scope>NUCLEOTIDE SEQUENCE [LARGE SCALE GENOMIC DNA]</scope>
    <source>
        <strain evidence="2">ATCC 23552 / DSM 43043 / JCM 3097 / NBRC 12989 / 7 KIP</strain>
    </source>
</reference>
<evidence type="ECO:0000313" key="2">
    <source>
        <dbReference type="Proteomes" id="UP000008914"/>
    </source>
</evidence>
<evidence type="ECO:0000313" key="1">
    <source>
        <dbReference type="EMBL" id="ADU50062.1"/>
    </source>
</evidence>
<dbReference type="HOGENOM" id="CLU_1093161_0_0_11"/>